<dbReference type="Pfam" id="PF09339">
    <property type="entry name" value="HTH_IclR"/>
    <property type="match status" value="1"/>
</dbReference>
<accession>A0A7G9RNB8</accession>
<name>A0A7G9RNB8_9BURK</name>
<keyword evidence="2" id="KW-0238">DNA-binding</keyword>
<evidence type="ECO:0000256" key="3">
    <source>
        <dbReference type="ARBA" id="ARBA00023163"/>
    </source>
</evidence>
<dbReference type="KEGG" id="drg:H9K76_21860"/>
<dbReference type="SMART" id="SM00346">
    <property type="entry name" value="HTH_ICLR"/>
    <property type="match status" value="1"/>
</dbReference>
<evidence type="ECO:0000256" key="1">
    <source>
        <dbReference type="ARBA" id="ARBA00023015"/>
    </source>
</evidence>
<keyword evidence="8" id="KW-1185">Reference proteome</keyword>
<dbReference type="PROSITE" id="PS51078">
    <property type="entry name" value="ICLR_ED"/>
    <property type="match status" value="1"/>
</dbReference>
<feature type="region of interest" description="Disordered" evidence="4">
    <location>
        <begin position="1"/>
        <end position="22"/>
    </location>
</feature>
<dbReference type="PANTHER" id="PTHR30136:SF39">
    <property type="entry name" value="TRANSCRIPTIONAL REGULATORY PROTEIN"/>
    <property type="match status" value="1"/>
</dbReference>
<dbReference type="EMBL" id="CP060714">
    <property type="protein sequence ID" value="QNN57093.1"/>
    <property type="molecule type" value="Genomic_DNA"/>
</dbReference>
<feature type="region of interest" description="Disordered" evidence="4">
    <location>
        <begin position="271"/>
        <end position="293"/>
    </location>
</feature>
<dbReference type="GO" id="GO:0045892">
    <property type="term" value="P:negative regulation of DNA-templated transcription"/>
    <property type="evidence" value="ECO:0007669"/>
    <property type="project" value="TreeGrafter"/>
</dbReference>
<gene>
    <name evidence="7" type="ORF">H9K76_21860</name>
</gene>
<evidence type="ECO:0000313" key="8">
    <source>
        <dbReference type="Proteomes" id="UP000515811"/>
    </source>
</evidence>
<dbReference type="GO" id="GO:0003700">
    <property type="term" value="F:DNA-binding transcription factor activity"/>
    <property type="evidence" value="ECO:0007669"/>
    <property type="project" value="TreeGrafter"/>
</dbReference>
<dbReference type="RefSeq" id="WP_187597358.1">
    <property type="nucleotide sequence ID" value="NZ_CP060714.1"/>
</dbReference>
<dbReference type="Pfam" id="PF01614">
    <property type="entry name" value="IclR_C"/>
    <property type="match status" value="1"/>
</dbReference>
<sequence length="293" mass="31832">MPEPTRTAPLSKPKAIVTRSSGTSVSSVERAMRVLRVMSEGANARLTDIAAAADLDKATALRLLEMMVRDGFVTRDPLTKQFNLGPELMVLGAAALRRFDPRPIVRPSLMRLVGQFEDSAVVSIPSGIESLCIDVEEGTYPIRANYLRVGSRRPLGVGAGSLALLAWLPQAEREAAIDILLGQLQRYPRITAELLHERIDQARTRGYAVLLDVVVERMGGIAVPILDPHGRPVAAISIAALNDRILTREAAMGQALMHEAMQCQVRWSEATRPGARTAHRVGALKPGGERRAD</sequence>
<evidence type="ECO:0000259" key="5">
    <source>
        <dbReference type="PROSITE" id="PS51077"/>
    </source>
</evidence>
<evidence type="ECO:0000256" key="2">
    <source>
        <dbReference type="ARBA" id="ARBA00023125"/>
    </source>
</evidence>
<feature type="domain" description="HTH iclR-type" evidence="5">
    <location>
        <begin position="25"/>
        <end position="86"/>
    </location>
</feature>
<dbReference type="InterPro" id="IPR029016">
    <property type="entry name" value="GAF-like_dom_sf"/>
</dbReference>
<keyword evidence="1" id="KW-0805">Transcription regulation</keyword>
<proteinExistence type="predicted"/>
<dbReference type="InterPro" id="IPR014757">
    <property type="entry name" value="Tscrpt_reg_IclR_C"/>
</dbReference>
<dbReference type="InterPro" id="IPR036390">
    <property type="entry name" value="WH_DNA-bd_sf"/>
</dbReference>
<dbReference type="InterPro" id="IPR005471">
    <property type="entry name" value="Tscrpt_reg_IclR_N"/>
</dbReference>
<feature type="domain" description="IclR-ED" evidence="6">
    <location>
        <begin position="87"/>
        <end position="283"/>
    </location>
</feature>
<reference evidence="7 8" key="1">
    <citation type="submission" date="2020-08" db="EMBL/GenBank/DDBJ databases">
        <title>Genome sequence of Diaphorobacter ruginosibacter DSM 27467T.</title>
        <authorList>
            <person name="Hyun D.-W."/>
            <person name="Bae J.-W."/>
        </authorList>
    </citation>
    <scope>NUCLEOTIDE SEQUENCE [LARGE SCALE GENOMIC DNA]</scope>
    <source>
        <strain evidence="7 8">DSM 27467</strain>
    </source>
</reference>
<dbReference type="GO" id="GO:0003677">
    <property type="term" value="F:DNA binding"/>
    <property type="evidence" value="ECO:0007669"/>
    <property type="project" value="UniProtKB-KW"/>
</dbReference>
<dbReference type="Gene3D" id="1.10.10.10">
    <property type="entry name" value="Winged helix-like DNA-binding domain superfamily/Winged helix DNA-binding domain"/>
    <property type="match status" value="1"/>
</dbReference>
<dbReference type="PROSITE" id="PS51077">
    <property type="entry name" value="HTH_ICLR"/>
    <property type="match status" value="1"/>
</dbReference>
<dbReference type="SUPFAM" id="SSF46785">
    <property type="entry name" value="Winged helix' DNA-binding domain"/>
    <property type="match status" value="1"/>
</dbReference>
<dbReference type="InterPro" id="IPR036388">
    <property type="entry name" value="WH-like_DNA-bd_sf"/>
</dbReference>
<dbReference type="PANTHER" id="PTHR30136">
    <property type="entry name" value="HELIX-TURN-HELIX TRANSCRIPTIONAL REGULATOR, ICLR FAMILY"/>
    <property type="match status" value="1"/>
</dbReference>
<dbReference type="SUPFAM" id="SSF55781">
    <property type="entry name" value="GAF domain-like"/>
    <property type="match status" value="1"/>
</dbReference>
<dbReference type="InterPro" id="IPR050707">
    <property type="entry name" value="HTH_MetabolicPath_Reg"/>
</dbReference>
<dbReference type="AlphaFoldDB" id="A0A7G9RNB8"/>
<evidence type="ECO:0000256" key="4">
    <source>
        <dbReference type="SAM" id="MobiDB-lite"/>
    </source>
</evidence>
<dbReference type="Proteomes" id="UP000515811">
    <property type="component" value="Chromosome"/>
</dbReference>
<protein>
    <submittedName>
        <fullName evidence="7">IclR family transcriptional regulator</fullName>
    </submittedName>
</protein>
<evidence type="ECO:0000313" key="7">
    <source>
        <dbReference type="EMBL" id="QNN57093.1"/>
    </source>
</evidence>
<organism evidence="7 8">
    <name type="scientific">Diaphorobacter ruginosibacter</name>
    <dbReference type="NCBI Taxonomy" id="1715720"/>
    <lineage>
        <taxon>Bacteria</taxon>
        <taxon>Pseudomonadati</taxon>
        <taxon>Pseudomonadota</taxon>
        <taxon>Betaproteobacteria</taxon>
        <taxon>Burkholderiales</taxon>
        <taxon>Comamonadaceae</taxon>
        <taxon>Diaphorobacter</taxon>
    </lineage>
</organism>
<dbReference type="Gene3D" id="3.30.450.40">
    <property type="match status" value="1"/>
</dbReference>
<keyword evidence="3" id="KW-0804">Transcription</keyword>
<evidence type="ECO:0000259" key="6">
    <source>
        <dbReference type="PROSITE" id="PS51078"/>
    </source>
</evidence>